<keyword evidence="2" id="KW-1185">Reference proteome</keyword>
<dbReference type="EMBL" id="MU004237">
    <property type="protein sequence ID" value="KAF2667603.1"/>
    <property type="molecule type" value="Genomic_DNA"/>
</dbReference>
<proteinExistence type="predicted"/>
<reference evidence="1" key="1">
    <citation type="journal article" date="2020" name="Stud. Mycol.">
        <title>101 Dothideomycetes genomes: a test case for predicting lifestyles and emergence of pathogens.</title>
        <authorList>
            <person name="Haridas S."/>
            <person name="Albert R."/>
            <person name="Binder M."/>
            <person name="Bloem J."/>
            <person name="Labutti K."/>
            <person name="Salamov A."/>
            <person name="Andreopoulos B."/>
            <person name="Baker S."/>
            <person name="Barry K."/>
            <person name="Bills G."/>
            <person name="Bluhm B."/>
            <person name="Cannon C."/>
            <person name="Castanera R."/>
            <person name="Culley D."/>
            <person name="Daum C."/>
            <person name="Ezra D."/>
            <person name="Gonzalez J."/>
            <person name="Henrissat B."/>
            <person name="Kuo A."/>
            <person name="Liang C."/>
            <person name="Lipzen A."/>
            <person name="Lutzoni F."/>
            <person name="Magnuson J."/>
            <person name="Mondo S."/>
            <person name="Nolan M."/>
            <person name="Ohm R."/>
            <person name="Pangilinan J."/>
            <person name="Park H.-J."/>
            <person name="Ramirez L."/>
            <person name="Alfaro M."/>
            <person name="Sun H."/>
            <person name="Tritt A."/>
            <person name="Yoshinaga Y."/>
            <person name="Zwiers L.-H."/>
            <person name="Turgeon B."/>
            <person name="Goodwin S."/>
            <person name="Spatafora J."/>
            <person name="Crous P."/>
            <person name="Grigoriev I."/>
        </authorList>
    </citation>
    <scope>NUCLEOTIDE SEQUENCE</scope>
    <source>
        <strain evidence="1">CBS 115976</strain>
    </source>
</reference>
<dbReference type="OrthoDB" id="194358at2759"/>
<dbReference type="AlphaFoldDB" id="A0A6A6U8H8"/>
<dbReference type="Proteomes" id="UP000799302">
    <property type="component" value="Unassembled WGS sequence"/>
</dbReference>
<protein>
    <recommendedName>
        <fullName evidence="3">NACHT-NTPase and P-loop NTPases N-terminal domain-containing protein</fullName>
    </recommendedName>
</protein>
<gene>
    <name evidence="1" type="ORF">BT63DRAFT_296120</name>
</gene>
<organism evidence="1 2">
    <name type="scientific">Microthyrium microscopicum</name>
    <dbReference type="NCBI Taxonomy" id="703497"/>
    <lineage>
        <taxon>Eukaryota</taxon>
        <taxon>Fungi</taxon>
        <taxon>Dikarya</taxon>
        <taxon>Ascomycota</taxon>
        <taxon>Pezizomycotina</taxon>
        <taxon>Dothideomycetes</taxon>
        <taxon>Dothideomycetes incertae sedis</taxon>
        <taxon>Microthyriales</taxon>
        <taxon>Microthyriaceae</taxon>
        <taxon>Microthyrium</taxon>
    </lineage>
</organism>
<accession>A0A6A6U8H8</accession>
<sequence>MADPVGLAFNIAAAIPKAIDIANKIIEVCQFYVKLQEGGPPEVRLLLVEISTVRSVLESTMFLQEYDESSAQAGGTSEMVEGCTQTLVALEKLLPKEKKLFAVDGLEPKKRTKALALFGIKHHAPSAEKSKFDYAWDTAKWQVNKDEAKKLLERLNSYKLSITMKLTQDCWFVVT</sequence>
<evidence type="ECO:0000313" key="2">
    <source>
        <dbReference type="Proteomes" id="UP000799302"/>
    </source>
</evidence>
<name>A0A6A6U8H8_9PEZI</name>
<evidence type="ECO:0000313" key="1">
    <source>
        <dbReference type="EMBL" id="KAF2667603.1"/>
    </source>
</evidence>
<evidence type="ECO:0008006" key="3">
    <source>
        <dbReference type="Google" id="ProtNLM"/>
    </source>
</evidence>